<dbReference type="Proteomes" id="UP000235347">
    <property type="component" value="Unassembled WGS sequence"/>
</dbReference>
<accession>A0A2N7WFU3</accession>
<evidence type="ECO:0000313" key="2">
    <source>
        <dbReference type="EMBL" id="PMS28290.1"/>
    </source>
</evidence>
<gene>
    <name evidence="2" type="ORF">C0Z19_00750</name>
</gene>
<comment type="caution">
    <text evidence="2">The sequence shown here is derived from an EMBL/GenBank/DDBJ whole genome shotgun (WGS) entry which is preliminary data.</text>
</comment>
<dbReference type="Gene3D" id="3.30.70.100">
    <property type="match status" value="1"/>
</dbReference>
<name>A0A2N7WFU3_9BURK</name>
<keyword evidence="3" id="KW-1185">Reference proteome</keyword>
<dbReference type="Pfam" id="PF07045">
    <property type="entry name" value="DUF1330"/>
    <property type="match status" value="1"/>
</dbReference>
<organism evidence="2 3">
    <name type="scientific">Trinickia soli</name>
    <dbReference type="NCBI Taxonomy" id="380675"/>
    <lineage>
        <taxon>Bacteria</taxon>
        <taxon>Pseudomonadati</taxon>
        <taxon>Pseudomonadota</taxon>
        <taxon>Betaproteobacteria</taxon>
        <taxon>Burkholderiales</taxon>
        <taxon>Burkholderiaceae</taxon>
        <taxon>Trinickia</taxon>
    </lineage>
</organism>
<dbReference type="PANTHER" id="PTHR41521:SF4">
    <property type="entry name" value="BLR0684 PROTEIN"/>
    <property type="match status" value="1"/>
</dbReference>
<dbReference type="AlphaFoldDB" id="A0A2N7WFU3"/>
<protein>
    <submittedName>
        <fullName evidence="2">DUF1330 domain-containing protein</fullName>
    </submittedName>
</protein>
<dbReference type="EMBL" id="PNYB01000001">
    <property type="protein sequence ID" value="PMS28290.1"/>
    <property type="molecule type" value="Genomic_DNA"/>
</dbReference>
<dbReference type="SUPFAM" id="SSF54909">
    <property type="entry name" value="Dimeric alpha+beta barrel"/>
    <property type="match status" value="1"/>
</dbReference>
<sequence length="108" mass="11870">MTAYAIARLSNVRMGAEIKAYLAGIDDTLRPFEGQFVIHGGKRTVVEGQWNEDVIAIAFPDLDHARSWYESSAYQRLLPLRTRNSVGDVILIDGVSPGHQATDILTAA</sequence>
<dbReference type="InterPro" id="IPR011008">
    <property type="entry name" value="Dimeric_a/b-barrel"/>
</dbReference>
<evidence type="ECO:0000313" key="3">
    <source>
        <dbReference type="Proteomes" id="UP000235347"/>
    </source>
</evidence>
<proteinExistence type="predicted"/>
<reference evidence="2 3" key="1">
    <citation type="submission" date="2018-01" db="EMBL/GenBank/DDBJ databases">
        <title>Whole genome analyses suggest that Burkholderia sensu lato contains two further novel genera in the rhizoxinica-symbiotica group Mycetohabitans gen. nov., and Trinickia gen. nov.: implications for the evolution of diazotrophy and nodulation in the Burkholderiaceae.</title>
        <authorList>
            <person name="Estrada-de los Santos P."/>
            <person name="Palmer M."/>
            <person name="Chavez-Ramirez B."/>
            <person name="Beukes C."/>
            <person name="Steenkamp E.T."/>
            <person name="Hirsch A.M."/>
            <person name="Manyaka P."/>
            <person name="Maluk M."/>
            <person name="Lafos M."/>
            <person name="Crook M."/>
            <person name="Gross E."/>
            <person name="Simon M.F."/>
            <person name="Bueno dos Reis Junior F."/>
            <person name="Poole P.S."/>
            <person name="Venter S.N."/>
            <person name="James E.K."/>
        </authorList>
    </citation>
    <scope>NUCLEOTIDE SEQUENCE [LARGE SCALE GENOMIC DNA]</scope>
    <source>
        <strain evidence="2 3">GP25-8</strain>
    </source>
</reference>
<evidence type="ECO:0000259" key="1">
    <source>
        <dbReference type="Pfam" id="PF07045"/>
    </source>
</evidence>
<feature type="domain" description="DUF1330" evidence="1">
    <location>
        <begin position="2"/>
        <end position="95"/>
    </location>
</feature>
<dbReference type="InterPro" id="IPR010753">
    <property type="entry name" value="DUF1330"/>
</dbReference>
<dbReference type="PANTHER" id="PTHR41521">
    <property type="match status" value="1"/>
</dbReference>